<protein>
    <submittedName>
        <fullName evidence="4">Uncharacterized protein</fullName>
    </submittedName>
</protein>
<evidence type="ECO:0000313" key="5">
    <source>
        <dbReference type="Proteomes" id="UP000604046"/>
    </source>
</evidence>
<sequence>MRRATGQSLALAFIFMLAVRDVSAAREAFNVAEMVTLTANSLRQSDEFHERVETVTEAGSFSMQTMWAKGKDNPRLGHLTWHNATITFRHATGGPGEPEKYVEVTGMDKPYRLLPDALVMNKAIKTMAVVGIVGWQAFDGGSWGPSTYGRSEMLWIRTEMNPIIGHTTSSTLSWRYAGSPVYRKGSGKPYYLYKGVQKTIDIESVSKASEPTPASFSLDIPGQASKPLMYPDRELMLLVDAMIGQNTCMNSPSQCAYRCQYDPENDMCGPHAFCNKVDTDEMSILAPFGSQQKCKAVGGSSHEEADAAITNEAIPTLKMLALNVTKKLADMPAVAQSSASVSTVKKTAALWKEAADILQVFESLAARLGPDVGKFTDGSHRVSSTDMKYWRHRQDRLTQQQYEAAQTKSIAELKASTDFSVPAKLHSELVGFMTKRPRLIVQMANLESKGKCLLKDATQEDQDQLTLFVKYFLKVPGYNSRDLTGQTLDLPENCQEHLQNKGGTSMDDLMSSADEAKEQMDAAESGAEMPELQSERLRTAVSQDAEASSLLQSGSWSDASEEARRTLIPIFIVILLAVSFMMLAGLCFDWALYSISDLQIQPNWIAFVIAFACGCFMVVGAFTVAWPVGLAVLIGSVAGAYYHNKKIMSGPSLLQEPDSKISTLHRAAVQLHLGS</sequence>
<gene>
    <name evidence="4" type="ORF">SNAT2548_LOCUS9598</name>
</gene>
<dbReference type="EMBL" id="CAJNDS010000763">
    <property type="protein sequence ID" value="CAE7232309.1"/>
    <property type="molecule type" value="Genomic_DNA"/>
</dbReference>
<dbReference type="OrthoDB" id="428890at2759"/>
<keyword evidence="2" id="KW-1133">Transmembrane helix</keyword>
<proteinExistence type="predicted"/>
<keyword evidence="3" id="KW-0732">Signal</keyword>
<feature type="region of interest" description="Disordered" evidence="1">
    <location>
        <begin position="515"/>
        <end position="535"/>
    </location>
</feature>
<keyword evidence="5" id="KW-1185">Reference proteome</keyword>
<feature type="signal peptide" evidence="3">
    <location>
        <begin position="1"/>
        <end position="24"/>
    </location>
</feature>
<feature type="chain" id="PRO_5032430422" evidence="3">
    <location>
        <begin position="25"/>
        <end position="675"/>
    </location>
</feature>
<dbReference type="AlphaFoldDB" id="A0A812KMB3"/>
<comment type="caution">
    <text evidence="4">The sequence shown here is derived from an EMBL/GenBank/DDBJ whole genome shotgun (WGS) entry which is preliminary data.</text>
</comment>
<accession>A0A812KMB3</accession>
<reference evidence="4" key="1">
    <citation type="submission" date="2021-02" db="EMBL/GenBank/DDBJ databases">
        <authorList>
            <person name="Dougan E. K."/>
            <person name="Rhodes N."/>
            <person name="Thang M."/>
            <person name="Chan C."/>
        </authorList>
    </citation>
    <scope>NUCLEOTIDE SEQUENCE</scope>
</reference>
<organism evidence="4 5">
    <name type="scientific">Symbiodinium natans</name>
    <dbReference type="NCBI Taxonomy" id="878477"/>
    <lineage>
        <taxon>Eukaryota</taxon>
        <taxon>Sar</taxon>
        <taxon>Alveolata</taxon>
        <taxon>Dinophyceae</taxon>
        <taxon>Suessiales</taxon>
        <taxon>Symbiodiniaceae</taxon>
        <taxon>Symbiodinium</taxon>
    </lineage>
</organism>
<dbReference type="Proteomes" id="UP000604046">
    <property type="component" value="Unassembled WGS sequence"/>
</dbReference>
<feature type="transmembrane region" description="Helical" evidence="2">
    <location>
        <begin position="567"/>
        <end position="592"/>
    </location>
</feature>
<keyword evidence="2" id="KW-0472">Membrane</keyword>
<keyword evidence="2" id="KW-0812">Transmembrane</keyword>
<evidence type="ECO:0000256" key="1">
    <source>
        <dbReference type="SAM" id="MobiDB-lite"/>
    </source>
</evidence>
<name>A0A812KMB3_9DINO</name>
<evidence type="ECO:0000256" key="2">
    <source>
        <dbReference type="SAM" id="Phobius"/>
    </source>
</evidence>
<evidence type="ECO:0000313" key="4">
    <source>
        <dbReference type="EMBL" id="CAE7232309.1"/>
    </source>
</evidence>
<evidence type="ECO:0000256" key="3">
    <source>
        <dbReference type="SAM" id="SignalP"/>
    </source>
</evidence>
<feature type="transmembrane region" description="Helical" evidence="2">
    <location>
        <begin position="604"/>
        <end position="622"/>
    </location>
</feature>